<dbReference type="RefSeq" id="WP_376982744.1">
    <property type="nucleotide sequence ID" value="NZ_JBHLSV010000028.1"/>
</dbReference>
<sequence>MLRFVAVEEAEESTRGPVAEDFLIESAWGVTVEDVGEQEAFRTGAPLPGVLDRSGEWWCVATSEDGRRLVLADRFGFQPLALAVATTADGPALFIGTSASETARAIIAAGGTVSTNWALVLETIGARHDFLDCLFDHSTPFDGISWLPPDKAIEVGATGFRIVSRPETSVHGAYEDLLRRGIDHAIADMEHLLAVHEHVAINLSGGKDSRVVLALVMAAGCSDRVQIAATDPAPPGGSMAHSPTVARDLEISSRLVEKLGLSWVDRRTPRDVWPTTLEGELARFQTLRHGLTNQFVPMALSYRLTVPEARVNGAGGEIFRGYWADVLSGHPVWSTLGHRAETRESDTRSLLRALRSPFRLPASVAERGEQSLVEAMAPLPGSTAAEALDRHYEVFRLRGHAGGRRWGQSYGITNFGLLQQSALMRAAQELERDERCSGRVLFDIVEQVAPELNDLEYQSGPWPWSGQRTPVMDWSDVAPSTASYRRAQVRAQQSARPQRYIARPRPDMAGAVTAGLAALAEQMRTDGLDPTLVGGLRAAPPADLRGQGRLLGRLFHWASGFGDERFLPRAIPAAPPRVRTYA</sequence>
<organism evidence="1 2">
    <name type="scientific">Brachybacterium hainanense</name>
    <dbReference type="NCBI Taxonomy" id="1541174"/>
    <lineage>
        <taxon>Bacteria</taxon>
        <taxon>Bacillati</taxon>
        <taxon>Actinomycetota</taxon>
        <taxon>Actinomycetes</taxon>
        <taxon>Micrococcales</taxon>
        <taxon>Dermabacteraceae</taxon>
        <taxon>Brachybacterium</taxon>
    </lineage>
</organism>
<name>A0ABV6RFC9_9MICO</name>
<comment type="caution">
    <text evidence="1">The sequence shown here is derived from an EMBL/GenBank/DDBJ whole genome shotgun (WGS) entry which is preliminary data.</text>
</comment>
<dbReference type="Proteomes" id="UP001589793">
    <property type="component" value="Unassembled WGS sequence"/>
</dbReference>
<evidence type="ECO:0008006" key="3">
    <source>
        <dbReference type="Google" id="ProtNLM"/>
    </source>
</evidence>
<dbReference type="Gene3D" id="3.40.50.620">
    <property type="entry name" value="HUPs"/>
    <property type="match status" value="1"/>
</dbReference>
<protein>
    <recommendedName>
        <fullName evidence="3">Asparagine synthetase domain-containing protein</fullName>
    </recommendedName>
</protein>
<proteinExistence type="predicted"/>
<keyword evidence="2" id="KW-1185">Reference proteome</keyword>
<dbReference type="InterPro" id="IPR014729">
    <property type="entry name" value="Rossmann-like_a/b/a_fold"/>
</dbReference>
<evidence type="ECO:0000313" key="2">
    <source>
        <dbReference type="Proteomes" id="UP001589793"/>
    </source>
</evidence>
<dbReference type="EMBL" id="JBHLSV010000028">
    <property type="protein sequence ID" value="MFC0675710.1"/>
    <property type="molecule type" value="Genomic_DNA"/>
</dbReference>
<reference evidence="1 2" key="1">
    <citation type="submission" date="2024-09" db="EMBL/GenBank/DDBJ databases">
        <authorList>
            <person name="Sun Q."/>
            <person name="Mori K."/>
        </authorList>
    </citation>
    <scope>NUCLEOTIDE SEQUENCE [LARGE SCALE GENOMIC DNA]</scope>
    <source>
        <strain evidence="1 2">CICC 10874</strain>
    </source>
</reference>
<gene>
    <name evidence="1" type="ORF">ACFFF6_17310</name>
</gene>
<accession>A0ABV6RFC9</accession>
<evidence type="ECO:0000313" key="1">
    <source>
        <dbReference type="EMBL" id="MFC0675710.1"/>
    </source>
</evidence>
<dbReference type="SUPFAM" id="SSF52402">
    <property type="entry name" value="Adenine nucleotide alpha hydrolases-like"/>
    <property type="match status" value="1"/>
</dbReference>